<dbReference type="VEuPathDB" id="FungiDB:CNAG_07683"/>
<evidence type="ECO:0000313" key="2">
    <source>
        <dbReference type="EMBL" id="AFR96261.1"/>
    </source>
</evidence>
<feature type="region of interest" description="Disordered" evidence="1">
    <location>
        <begin position="110"/>
        <end position="155"/>
    </location>
</feature>
<reference evidence="2 3" key="1">
    <citation type="journal article" date="2014" name="PLoS Genet.">
        <title>Analysis of the genome and transcriptome of Cryptococcus neoformans var. grubii reveals complex RNA expression and microevolution leading to virulence attenuation.</title>
        <authorList>
            <person name="Janbon G."/>
            <person name="Ormerod K.L."/>
            <person name="Paulet D."/>
            <person name="Byrnes E.J.III."/>
            <person name="Yadav V."/>
            <person name="Chatterjee G."/>
            <person name="Mullapudi N."/>
            <person name="Hon C.C."/>
            <person name="Billmyre R.B."/>
            <person name="Brunel F."/>
            <person name="Bahn Y.S."/>
            <person name="Chen W."/>
            <person name="Chen Y."/>
            <person name="Chow E.W."/>
            <person name="Coppee J.Y."/>
            <person name="Floyd-Averette A."/>
            <person name="Gaillardin C."/>
            <person name="Gerik K.J."/>
            <person name="Goldberg J."/>
            <person name="Gonzalez-Hilarion S."/>
            <person name="Gujja S."/>
            <person name="Hamlin J.L."/>
            <person name="Hsueh Y.P."/>
            <person name="Ianiri G."/>
            <person name="Jones S."/>
            <person name="Kodira C.D."/>
            <person name="Kozubowski L."/>
            <person name="Lam W."/>
            <person name="Marra M."/>
            <person name="Mesner L.D."/>
            <person name="Mieczkowski P.A."/>
            <person name="Moyrand F."/>
            <person name="Nielsen K."/>
            <person name="Proux C."/>
            <person name="Rossignol T."/>
            <person name="Schein J.E."/>
            <person name="Sun S."/>
            <person name="Wollschlaeger C."/>
            <person name="Wood I.A."/>
            <person name="Zeng Q."/>
            <person name="Neuveglise C."/>
            <person name="Newlon C.S."/>
            <person name="Perfect J.R."/>
            <person name="Lodge J.K."/>
            <person name="Idnurm A."/>
            <person name="Stajich J.E."/>
            <person name="Kronstad J.W."/>
            <person name="Sanyal K."/>
            <person name="Heitman J."/>
            <person name="Fraser J.A."/>
            <person name="Cuomo C.A."/>
            <person name="Dietrich F.S."/>
        </authorList>
    </citation>
    <scope>NUCLEOTIDE SEQUENCE [LARGE SCALE GENOMIC DNA]</scope>
    <source>
        <strain evidence="3">H99 / ATCC 208821 / CBS 10515 / FGSC 9487</strain>
    </source>
</reference>
<dbReference type="EMBL" id="CP003826">
    <property type="protein sequence ID" value="AFR96261.1"/>
    <property type="molecule type" value="Genomic_DNA"/>
</dbReference>
<dbReference type="Proteomes" id="UP000010091">
    <property type="component" value="Chromosome 7"/>
</dbReference>
<dbReference type="HOGENOM" id="CLU_1065660_0_0_1"/>
<dbReference type="GeneID" id="23890507"/>
<protein>
    <submittedName>
        <fullName evidence="2">Uncharacterized protein</fullName>
    </submittedName>
</protein>
<dbReference type="RefSeq" id="XP_012050803.1">
    <property type="nucleotide sequence ID" value="XM_012195413.1"/>
</dbReference>
<name>J9VS71_CRYN9</name>
<evidence type="ECO:0000313" key="3">
    <source>
        <dbReference type="Proteomes" id="UP000010091"/>
    </source>
</evidence>
<sequence length="261" mass="29658">MSTDRKKYHQGEAYCNCALTYCKRLVTVDTRYRHRRKMQRLSEEKALIAAASNSEEKRNIGTSFEKRDTTSLQDRTVEQSRCAKCFQCAVYRMLIVINYPQTFSAKTKAIDNDRDRDQADNENHEGLWSDENDEGGKNSDAETGGADNFGGTRLGRGLQETFEGTVLRTRHLKTLLYSVDGADLPMLKKYLLKVKHLMLHWKRRMKGRVENIIFSKLSGHGSPLWPPSHRCTTTPVSTPAFALLGHVGRSGMTLLQAEQAR</sequence>
<dbReference type="KEGG" id="cng:CNAG_07683"/>
<accession>J9VS71</accession>
<proteinExistence type="predicted"/>
<organism evidence="2 3">
    <name type="scientific">Cryptococcus neoformans (strain H99 / ATCC 208821 / CBS 10515 / FGSC 9487)</name>
    <name type="common">Cryptococcus neoformans var. grubii serotype A</name>
    <dbReference type="NCBI Taxonomy" id="235443"/>
    <lineage>
        <taxon>Eukaryota</taxon>
        <taxon>Fungi</taxon>
        <taxon>Dikarya</taxon>
        <taxon>Basidiomycota</taxon>
        <taxon>Agaricomycotina</taxon>
        <taxon>Tremellomycetes</taxon>
        <taxon>Tremellales</taxon>
        <taxon>Cryptococcaceae</taxon>
        <taxon>Cryptococcus</taxon>
        <taxon>Cryptococcus neoformans species complex</taxon>
    </lineage>
</organism>
<feature type="compositionally biased region" description="Basic and acidic residues" evidence="1">
    <location>
        <begin position="110"/>
        <end position="127"/>
    </location>
</feature>
<evidence type="ECO:0000256" key="1">
    <source>
        <dbReference type="SAM" id="MobiDB-lite"/>
    </source>
</evidence>
<keyword evidence="3" id="KW-1185">Reference proteome</keyword>
<gene>
    <name evidence="2" type="ORF">CNAG_07683</name>
</gene>
<dbReference type="AlphaFoldDB" id="J9VS71"/>